<gene>
    <name evidence="2" type="ORF">TRAPUB_1274</name>
</gene>
<evidence type="ECO:0000313" key="3">
    <source>
        <dbReference type="Proteomes" id="UP000184267"/>
    </source>
</evidence>
<sequence length="264" mass="29136">MDCADIYLCPDTSYVRLPNDDVMPAVALLIYGVTYALTIMLPTDDLTSVTKERVDRWIEIVHGPLTSQCEGSQAQFELLLDIVLVYRARTLSQYGLGKTKFDLFADHLIKTASKLHPFEHADNELSEFVGWLCVNFPKSVFDTDNLDLSNLPMQSPLEPPRRFRPPVAQTLAWAGQGLANELHRLTIIEHNHADVDDTYMPPTAPLTASNVANIPRVPKTPQQARRGPEMAGADSDAESDRGASDIPSLETVDCSSCGDGEHSD</sequence>
<proteinExistence type="predicted"/>
<comment type="caution">
    <text evidence="2">The sequence shown here is derived from an EMBL/GenBank/DDBJ whole genome shotgun (WGS) entry which is preliminary data.</text>
</comment>
<dbReference type="EMBL" id="MNAD01001115">
    <property type="protein sequence ID" value="OJT07828.1"/>
    <property type="molecule type" value="Genomic_DNA"/>
</dbReference>
<accession>A0A1M2VJT1</accession>
<name>A0A1M2VJT1_TRAPU</name>
<feature type="region of interest" description="Disordered" evidence="1">
    <location>
        <begin position="196"/>
        <end position="264"/>
    </location>
</feature>
<keyword evidence="3" id="KW-1185">Reference proteome</keyword>
<dbReference type="Proteomes" id="UP000184267">
    <property type="component" value="Unassembled WGS sequence"/>
</dbReference>
<dbReference type="OMA" id="DCADIYL"/>
<dbReference type="OrthoDB" id="2756251at2759"/>
<protein>
    <submittedName>
        <fullName evidence="2">Uncharacterized protein</fullName>
    </submittedName>
</protein>
<organism evidence="2 3">
    <name type="scientific">Trametes pubescens</name>
    <name type="common">White-rot fungus</name>
    <dbReference type="NCBI Taxonomy" id="154538"/>
    <lineage>
        <taxon>Eukaryota</taxon>
        <taxon>Fungi</taxon>
        <taxon>Dikarya</taxon>
        <taxon>Basidiomycota</taxon>
        <taxon>Agaricomycotina</taxon>
        <taxon>Agaricomycetes</taxon>
        <taxon>Polyporales</taxon>
        <taxon>Polyporaceae</taxon>
        <taxon>Trametes</taxon>
    </lineage>
</organism>
<evidence type="ECO:0000313" key="2">
    <source>
        <dbReference type="EMBL" id="OJT07828.1"/>
    </source>
</evidence>
<evidence type="ECO:0000256" key="1">
    <source>
        <dbReference type="SAM" id="MobiDB-lite"/>
    </source>
</evidence>
<dbReference type="AlphaFoldDB" id="A0A1M2VJT1"/>
<reference evidence="2 3" key="1">
    <citation type="submission" date="2016-10" db="EMBL/GenBank/DDBJ databases">
        <title>Genome sequence of the basidiomycete white-rot fungus Trametes pubescens.</title>
        <authorList>
            <person name="Makela M.R."/>
            <person name="Granchi Z."/>
            <person name="Peng M."/>
            <person name="De Vries R.P."/>
            <person name="Grigoriev I."/>
            <person name="Riley R."/>
            <person name="Hilden K."/>
        </authorList>
    </citation>
    <scope>NUCLEOTIDE SEQUENCE [LARGE SCALE GENOMIC DNA]</scope>
    <source>
        <strain evidence="2 3">FBCC735</strain>
    </source>
</reference>